<evidence type="ECO:0000313" key="3">
    <source>
        <dbReference type="EMBL" id="TYT62644.1"/>
    </source>
</evidence>
<organism evidence="3 4">
    <name type="scientific">Natrialba swarupiae</name>
    <dbReference type="NCBI Taxonomy" id="2448032"/>
    <lineage>
        <taxon>Archaea</taxon>
        <taxon>Methanobacteriati</taxon>
        <taxon>Methanobacteriota</taxon>
        <taxon>Stenosarchaea group</taxon>
        <taxon>Halobacteria</taxon>
        <taxon>Halobacteriales</taxon>
        <taxon>Natrialbaceae</taxon>
        <taxon>Natrialba</taxon>
    </lineage>
</organism>
<dbReference type="Pfam" id="PF00903">
    <property type="entry name" value="Glyoxalase"/>
    <property type="match status" value="1"/>
</dbReference>
<evidence type="ECO:0000259" key="2">
    <source>
        <dbReference type="PROSITE" id="PS51819"/>
    </source>
</evidence>
<gene>
    <name evidence="3" type="ORF">FYC77_07705</name>
</gene>
<sequence length="127" mass="14047">MTSVEQVYLMVSEIENSIQFYRDALGLSLTSESEGRAKFETGACTLVLEEEFEPDVLEEFGLDPVGDTRGDGVIVVLEVESVDDIHESLQSADATVLSPPRKVSWGRKLLLVEDPDGYVLEISRPLE</sequence>
<dbReference type="InterPro" id="IPR037523">
    <property type="entry name" value="VOC_core"/>
</dbReference>
<keyword evidence="4" id="KW-1185">Reference proteome</keyword>
<dbReference type="SUPFAM" id="SSF54593">
    <property type="entry name" value="Glyoxalase/Bleomycin resistance protein/Dihydroxybiphenyl dioxygenase"/>
    <property type="match status" value="1"/>
</dbReference>
<dbReference type="GO" id="GO:0046872">
    <property type="term" value="F:metal ion binding"/>
    <property type="evidence" value="ECO:0007669"/>
    <property type="project" value="UniProtKB-KW"/>
</dbReference>
<evidence type="ECO:0000313" key="4">
    <source>
        <dbReference type="Proteomes" id="UP000324104"/>
    </source>
</evidence>
<reference evidence="3 4" key="1">
    <citation type="submission" date="2019-08" db="EMBL/GenBank/DDBJ databases">
        <title>Archaea genome.</title>
        <authorList>
            <person name="Kajale S."/>
            <person name="Shouche Y."/>
            <person name="Deshpande N."/>
            <person name="Sharma A."/>
        </authorList>
    </citation>
    <scope>NUCLEOTIDE SEQUENCE [LARGE SCALE GENOMIC DNA]</scope>
    <source>
        <strain evidence="3 4">ESP3B_9</strain>
    </source>
</reference>
<dbReference type="PROSITE" id="PS00934">
    <property type="entry name" value="GLYOXALASE_I_1"/>
    <property type="match status" value="1"/>
</dbReference>
<protein>
    <recommendedName>
        <fullName evidence="2">VOC domain-containing protein</fullName>
    </recommendedName>
</protein>
<dbReference type="GO" id="GO:0004462">
    <property type="term" value="F:lactoylglutathione lyase activity"/>
    <property type="evidence" value="ECO:0007669"/>
    <property type="project" value="InterPro"/>
</dbReference>
<dbReference type="PANTHER" id="PTHR36503">
    <property type="entry name" value="BLR2520 PROTEIN"/>
    <property type="match status" value="1"/>
</dbReference>
<dbReference type="InterPro" id="IPR004360">
    <property type="entry name" value="Glyas_Fos-R_dOase_dom"/>
</dbReference>
<dbReference type="PANTHER" id="PTHR36503:SF3">
    <property type="entry name" value="BLR0126 PROTEIN"/>
    <property type="match status" value="1"/>
</dbReference>
<keyword evidence="1" id="KW-0479">Metal-binding</keyword>
<evidence type="ECO:0000256" key="1">
    <source>
        <dbReference type="ARBA" id="ARBA00022723"/>
    </source>
</evidence>
<dbReference type="EMBL" id="VTAW01000007">
    <property type="protein sequence ID" value="TYT62644.1"/>
    <property type="molecule type" value="Genomic_DNA"/>
</dbReference>
<dbReference type="AlphaFoldDB" id="A0A5D5ANM1"/>
<name>A0A5D5ANM1_9EURY</name>
<comment type="caution">
    <text evidence="3">The sequence shown here is derived from an EMBL/GenBank/DDBJ whole genome shotgun (WGS) entry which is preliminary data.</text>
</comment>
<dbReference type="Proteomes" id="UP000324104">
    <property type="component" value="Unassembled WGS sequence"/>
</dbReference>
<proteinExistence type="predicted"/>
<accession>A0A5D5ANM1</accession>
<dbReference type="Gene3D" id="3.10.180.10">
    <property type="entry name" value="2,3-Dihydroxybiphenyl 1,2-Dioxygenase, domain 1"/>
    <property type="match status" value="1"/>
</dbReference>
<dbReference type="InterPro" id="IPR018146">
    <property type="entry name" value="Glyoxalase_1_CS"/>
</dbReference>
<dbReference type="PROSITE" id="PS51819">
    <property type="entry name" value="VOC"/>
    <property type="match status" value="1"/>
</dbReference>
<dbReference type="InterPro" id="IPR029068">
    <property type="entry name" value="Glyas_Bleomycin-R_OHBP_Dase"/>
</dbReference>
<feature type="domain" description="VOC" evidence="2">
    <location>
        <begin position="3"/>
        <end position="125"/>
    </location>
</feature>